<proteinExistence type="inferred from homology"/>
<feature type="transmembrane region" description="Helical" evidence="7">
    <location>
        <begin position="277"/>
        <end position="301"/>
    </location>
</feature>
<evidence type="ECO:0000256" key="4">
    <source>
        <dbReference type="ARBA" id="ARBA00022692"/>
    </source>
</evidence>
<feature type="transmembrane region" description="Helical" evidence="7">
    <location>
        <begin position="339"/>
        <end position="356"/>
    </location>
</feature>
<protein>
    <recommendedName>
        <fullName evidence="7">TRAP transporter large permease protein</fullName>
    </recommendedName>
</protein>
<feature type="transmembrane region" description="Helical" evidence="7">
    <location>
        <begin position="362"/>
        <end position="382"/>
    </location>
</feature>
<keyword evidence="3 7" id="KW-0997">Cell inner membrane</keyword>
<feature type="transmembrane region" description="Helical" evidence="7">
    <location>
        <begin position="171"/>
        <end position="195"/>
    </location>
</feature>
<reference evidence="9 10" key="1">
    <citation type="submission" date="2019-11" db="EMBL/GenBank/DDBJ databases">
        <authorList>
            <person name="Dong K."/>
        </authorList>
    </citation>
    <scope>NUCLEOTIDE SEQUENCE [LARGE SCALE GENOMIC DNA]</scope>
    <source>
        <strain evidence="9 10">DK608</strain>
    </source>
</reference>
<feature type="domain" description="TRAP C4-dicarboxylate transport system permease DctM subunit" evidence="8">
    <location>
        <begin position="10"/>
        <end position="422"/>
    </location>
</feature>
<dbReference type="PIRSF" id="PIRSF006066">
    <property type="entry name" value="HI0050"/>
    <property type="match status" value="1"/>
</dbReference>
<evidence type="ECO:0000256" key="6">
    <source>
        <dbReference type="ARBA" id="ARBA00023136"/>
    </source>
</evidence>
<dbReference type="RefSeq" id="WP_155045958.1">
    <property type="nucleotide sequence ID" value="NZ_WMIH01000025.1"/>
</dbReference>
<comment type="function">
    <text evidence="7">Part of the tripartite ATP-independent periplasmic (TRAP) transport system.</text>
</comment>
<name>A0A6L6J686_9RHOB</name>
<feature type="transmembrane region" description="Helical" evidence="7">
    <location>
        <begin position="247"/>
        <end position="265"/>
    </location>
</feature>
<feature type="transmembrane region" description="Helical" evidence="7">
    <location>
        <begin position="6"/>
        <end position="37"/>
    </location>
</feature>
<comment type="subunit">
    <text evidence="7">The complex comprises the extracytoplasmic solute receptor protein and the two transmembrane proteins.</text>
</comment>
<evidence type="ECO:0000256" key="2">
    <source>
        <dbReference type="ARBA" id="ARBA00022475"/>
    </source>
</evidence>
<sequence>MSKVAFSLLGLMGLFLGTGVWIGLGLIAAAVSLLMLYRPTMPFEKLLAQQTFNTLSSPELLALPLFILMAEVLFRTRIAEALFTGLSPWLRRVPGRLGHLTVMGCTLFASVCGSSAATTAMVGRITAKELLDRGYDRDLVIGSLAGAGTLGFLIPPSTIMIIYGVMAEESIVRLFMAGILPGAMIAAAYMGYIAIRAWLNPDLVGKAPPPTSLREKLAALRDLGPLLILIFVVIGSMYGGIASPTEAAAVGVAGAIGIGFWQRTLNFPGLLAAARSAADSCAMIGLIMLGAMFLSTAIGYLGLPRYIASTIDGWGLSPFVLILVLLVFYIILGMVMEGLGIIVMTLPITLPLIEAAGYSKLWFGIFMVIVIEMAQISPPVGFNLTVIQRLTGDSMGRITRATVPFFTILALFVLLIGVFPGIIDIVPNMMAGR</sequence>
<dbReference type="InterPro" id="IPR004681">
    <property type="entry name" value="TRAP_DctM"/>
</dbReference>
<feature type="transmembrane region" description="Helical" evidence="7">
    <location>
        <begin position="58"/>
        <end position="78"/>
    </location>
</feature>
<evidence type="ECO:0000259" key="8">
    <source>
        <dbReference type="Pfam" id="PF06808"/>
    </source>
</evidence>
<dbReference type="InterPro" id="IPR010656">
    <property type="entry name" value="DctM"/>
</dbReference>
<feature type="transmembrane region" description="Helical" evidence="7">
    <location>
        <begin position="223"/>
        <end position="241"/>
    </location>
</feature>
<dbReference type="AlphaFoldDB" id="A0A6L6J686"/>
<evidence type="ECO:0000313" key="9">
    <source>
        <dbReference type="EMBL" id="MTH66204.1"/>
    </source>
</evidence>
<comment type="subcellular location">
    <subcellularLocation>
        <location evidence="1 7">Cell inner membrane</location>
        <topology evidence="1 7">Multi-pass membrane protein</topology>
    </subcellularLocation>
</comment>
<keyword evidence="2" id="KW-1003">Cell membrane</keyword>
<evidence type="ECO:0000256" key="5">
    <source>
        <dbReference type="ARBA" id="ARBA00022989"/>
    </source>
</evidence>
<accession>A0A6L6J686</accession>
<keyword evidence="6 7" id="KW-0472">Membrane</keyword>
<keyword evidence="7" id="KW-0813">Transport</keyword>
<feature type="transmembrane region" description="Helical" evidence="7">
    <location>
        <begin position="313"/>
        <end position="332"/>
    </location>
</feature>
<comment type="caution">
    <text evidence="9">The sequence shown here is derived from an EMBL/GenBank/DDBJ whole genome shotgun (WGS) entry which is preliminary data.</text>
</comment>
<evidence type="ECO:0000256" key="7">
    <source>
        <dbReference type="RuleBase" id="RU369079"/>
    </source>
</evidence>
<dbReference type="GO" id="GO:0005886">
    <property type="term" value="C:plasma membrane"/>
    <property type="evidence" value="ECO:0007669"/>
    <property type="project" value="UniProtKB-SubCell"/>
</dbReference>
<organism evidence="9 10">
    <name type="scientific">Paracoccus shanxieyensis</name>
    <dbReference type="NCBI Taxonomy" id="2675752"/>
    <lineage>
        <taxon>Bacteria</taxon>
        <taxon>Pseudomonadati</taxon>
        <taxon>Pseudomonadota</taxon>
        <taxon>Alphaproteobacteria</taxon>
        <taxon>Rhodobacterales</taxon>
        <taxon>Paracoccaceae</taxon>
        <taxon>Paracoccus</taxon>
    </lineage>
</organism>
<gene>
    <name evidence="9" type="ORF">GL284_18260</name>
</gene>
<keyword evidence="4 7" id="KW-0812">Transmembrane</keyword>
<feature type="transmembrane region" description="Helical" evidence="7">
    <location>
        <begin position="98"/>
        <end position="127"/>
    </location>
</feature>
<dbReference type="GO" id="GO:0022857">
    <property type="term" value="F:transmembrane transporter activity"/>
    <property type="evidence" value="ECO:0007669"/>
    <property type="project" value="UniProtKB-UniRule"/>
</dbReference>
<comment type="similarity">
    <text evidence="7">Belongs to the TRAP transporter large permease family.</text>
</comment>
<evidence type="ECO:0000313" key="10">
    <source>
        <dbReference type="Proteomes" id="UP000478740"/>
    </source>
</evidence>
<evidence type="ECO:0000256" key="1">
    <source>
        <dbReference type="ARBA" id="ARBA00004429"/>
    </source>
</evidence>
<evidence type="ECO:0000256" key="3">
    <source>
        <dbReference type="ARBA" id="ARBA00022519"/>
    </source>
</evidence>
<keyword evidence="5 7" id="KW-1133">Transmembrane helix</keyword>
<dbReference type="PANTHER" id="PTHR33362">
    <property type="entry name" value="SIALIC ACID TRAP TRANSPORTER PERMEASE PROTEIN SIAT-RELATED"/>
    <property type="match status" value="1"/>
</dbReference>
<dbReference type="Proteomes" id="UP000478740">
    <property type="component" value="Unassembled WGS sequence"/>
</dbReference>
<dbReference type="Pfam" id="PF06808">
    <property type="entry name" value="DctM"/>
    <property type="match status" value="1"/>
</dbReference>
<feature type="transmembrane region" description="Helical" evidence="7">
    <location>
        <begin position="403"/>
        <end position="423"/>
    </location>
</feature>
<dbReference type="NCBIfam" id="TIGR00786">
    <property type="entry name" value="dctM"/>
    <property type="match status" value="1"/>
</dbReference>
<dbReference type="PANTHER" id="PTHR33362:SF5">
    <property type="entry name" value="C4-DICARBOXYLATE TRAP TRANSPORTER LARGE PERMEASE PROTEIN DCTM"/>
    <property type="match status" value="1"/>
</dbReference>
<dbReference type="EMBL" id="WMII01000024">
    <property type="protein sequence ID" value="MTH66204.1"/>
    <property type="molecule type" value="Genomic_DNA"/>
</dbReference>
<keyword evidence="10" id="KW-1185">Reference proteome</keyword>
<feature type="transmembrane region" description="Helical" evidence="7">
    <location>
        <begin position="139"/>
        <end position="165"/>
    </location>
</feature>